<keyword evidence="1" id="KW-0812">Transmembrane</keyword>
<dbReference type="RefSeq" id="WP_092812483.1">
    <property type="nucleotide sequence ID" value="NZ_FMVW01000004.1"/>
</dbReference>
<gene>
    <name evidence="2" type="ORF">SAMN03080610_02171</name>
</gene>
<reference evidence="2 3" key="1">
    <citation type="submission" date="2016-10" db="EMBL/GenBank/DDBJ databases">
        <authorList>
            <person name="de Groot N.N."/>
        </authorList>
    </citation>
    <scope>NUCLEOTIDE SEQUENCE [LARGE SCALE GENOMIC DNA]</scope>
    <source>
        <strain evidence="2 3">DSM 2698</strain>
    </source>
</reference>
<feature type="transmembrane region" description="Helical" evidence="1">
    <location>
        <begin position="40"/>
        <end position="60"/>
    </location>
</feature>
<evidence type="ECO:0000313" key="3">
    <source>
        <dbReference type="Proteomes" id="UP000199347"/>
    </source>
</evidence>
<feature type="transmembrane region" description="Helical" evidence="1">
    <location>
        <begin position="6"/>
        <end position="28"/>
    </location>
</feature>
<dbReference type="Proteomes" id="UP000199347">
    <property type="component" value="Unassembled WGS sequence"/>
</dbReference>
<dbReference type="AlphaFoldDB" id="A0A1G5NLD2"/>
<dbReference type="STRING" id="1120955.SAMN03080610_02171"/>
<organism evidence="2 3">
    <name type="scientific">Afifella marina DSM 2698</name>
    <dbReference type="NCBI Taxonomy" id="1120955"/>
    <lineage>
        <taxon>Bacteria</taxon>
        <taxon>Pseudomonadati</taxon>
        <taxon>Pseudomonadota</taxon>
        <taxon>Alphaproteobacteria</taxon>
        <taxon>Hyphomicrobiales</taxon>
        <taxon>Afifellaceae</taxon>
        <taxon>Afifella</taxon>
    </lineage>
</organism>
<feature type="transmembrane region" description="Helical" evidence="1">
    <location>
        <begin position="72"/>
        <end position="88"/>
    </location>
</feature>
<name>A0A1G5NLD2_AFIMA</name>
<dbReference type="InterPro" id="IPR008407">
    <property type="entry name" value="Brnchd-chn_aa_trnsp_AzlD"/>
</dbReference>
<protein>
    <submittedName>
        <fullName evidence="2">Branched-chain amino acid transport protein (AzlD)</fullName>
    </submittedName>
</protein>
<dbReference type="EMBL" id="FMVW01000004">
    <property type="protein sequence ID" value="SCZ37410.1"/>
    <property type="molecule type" value="Genomic_DNA"/>
</dbReference>
<evidence type="ECO:0000313" key="2">
    <source>
        <dbReference type="EMBL" id="SCZ37410.1"/>
    </source>
</evidence>
<feature type="transmembrane region" description="Helical" evidence="1">
    <location>
        <begin position="93"/>
        <end position="111"/>
    </location>
</feature>
<evidence type="ECO:0000256" key="1">
    <source>
        <dbReference type="SAM" id="Phobius"/>
    </source>
</evidence>
<accession>A0A1G5NLD2</accession>
<dbReference type="Pfam" id="PF05437">
    <property type="entry name" value="AzlD"/>
    <property type="match status" value="1"/>
</dbReference>
<sequence length="114" mass="11938">MTQSDLGPYLFILVAGTFATDVWRWLGVLVGARLKEESDLLLWVRAVATALVAGVIGNLIVSPSGALSEVPLLIRLAAGLFGYVAFWLGRKSVLVGVLAAEAALLGAAWAFSAP</sequence>
<proteinExistence type="predicted"/>
<keyword evidence="3" id="KW-1185">Reference proteome</keyword>
<keyword evidence="1" id="KW-1133">Transmembrane helix</keyword>
<dbReference type="OrthoDB" id="7855510at2"/>
<keyword evidence="1" id="KW-0472">Membrane</keyword>